<dbReference type="PANTHER" id="PTHR14911:SF13">
    <property type="entry name" value="TRNA (GUANINE(6)-N2)-METHYLTRANSFERASE THUMP3"/>
    <property type="match status" value="1"/>
</dbReference>
<dbReference type="SUPFAM" id="SSF143437">
    <property type="entry name" value="THUMP domain-like"/>
    <property type="match status" value="1"/>
</dbReference>
<gene>
    <name evidence="2" type="ORF">PSAL00342_LOCUS1350</name>
</gene>
<feature type="domain" description="Ribosomal RNA large subunit methyltransferase K/L-like methyltransferase" evidence="1">
    <location>
        <begin position="404"/>
        <end position="553"/>
    </location>
</feature>
<protein>
    <recommendedName>
        <fullName evidence="1">Ribosomal RNA large subunit methyltransferase K/L-like methyltransferase domain-containing protein</fullName>
    </recommendedName>
</protein>
<dbReference type="InterPro" id="IPR000241">
    <property type="entry name" value="RlmKL-like_Mtase"/>
</dbReference>
<proteinExistence type="predicted"/>
<reference evidence="2" key="1">
    <citation type="submission" date="2021-01" db="EMBL/GenBank/DDBJ databases">
        <authorList>
            <person name="Corre E."/>
            <person name="Pelletier E."/>
            <person name="Niang G."/>
            <person name="Scheremetjew M."/>
            <person name="Finn R."/>
            <person name="Kale V."/>
            <person name="Holt S."/>
            <person name="Cochrane G."/>
            <person name="Meng A."/>
            <person name="Brown T."/>
            <person name="Cohen L."/>
        </authorList>
    </citation>
    <scope>NUCLEOTIDE SEQUENCE</scope>
    <source>
        <strain evidence="2">CCMP1897</strain>
    </source>
</reference>
<accession>A0A7S3UB38</accession>
<sequence length="597" mass="66613">MHCCLTWFNCTQACAMGSSSASICKPLPSTSAISRSACPVDVRFPLLRTALSFAFPRARTRFVFGAFRVLAFHSRTWIALVLRHASMAADASSGDDDGRAHVDTYYVTCAPGLEAHLRREWWDALQHVVGASWREEDVTCVFPGGLRATCPTVRRDAMKRALLQFKSADNAYAYVWEDAHVDASQPGGMDAVARVARSDKWKRALELHRHWTRDASHVSTALGSDAEEKTDVDGRRNPTTCVKAWDGDQDEDEDAPAKQIRTFRVTCERTNETMEKHRWTSVQAAAKLGEALLERYPWKVSLEYYELEVMVWVRDRHMVGAVGLLYANRDSERARPCIPRESETTTQYANARDAFVASDSTPSPSREASRRIDPVMKGKCKRQRVDGRKARRNACGRQLYTLVRRYRSALVSTSLRPSVAYCLCQLAGVERHHLLLDPMAGCGTIPLEGHFSLDNRGSMAGDLDADAVQAAHHNGCCLARHHGLSSPDVLRWDARRLPLRGGCVDRVVCDMPFGNICGRVKHRFPLYLSALQEIGRVLCPGTGRALVLLQSRKVHDLLDRVRPSLVPLDVLPLEMNGLKVSMCVLRRPPALSCPPPT</sequence>
<dbReference type="SUPFAM" id="SSF53335">
    <property type="entry name" value="S-adenosyl-L-methionine-dependent methyltransferases"/>
    <property type="match status" value="1"/>
</dbReference>
<dbReference type="PANTHER" id="PTHR14911">
    <property type="entry name" value="THUMP DOMAIN-CONTAINING"/>
    <property type="match status" value="1"/>
</dbReference>
<dbReference type="InterPro" id="IPR029063">
    <property type="entry name" value="SAM-dependent_MTases_sf"/>
</dbReference>
<evidence type="ECO:0000259" key="1">
    <source>
        <dbReference type="Pfam" id="PF01170"/>
    </source>
</evidence>
<dbReference type="Gene3D" id="3.40.50.150">
    <property type="entry name" value="Vaccinia Virus protein VP39"/>
    <property type="match status" value="1"/>
</dbReference>
<dbReference type="Gene3D" id="3.30.2130.30">
    <property type="match status" value="1"/>
</dbReference>
<dbReference type="AlphaFoldDB" id="A0A7S3UB38"/>
<name>A0A7S3UB38_9CHLO</name>
<dbReference type="GO" id="GO:0030488">
    <property type="term" value="P:tRNA methylation"/>
    <property type="evidence" value="ECO:0007669"/>
    <property type="project" value="TreeGrafter"/>
</dbReference>
<dbReference type="GO" id="GO:0016423">
    <property type="term" value="F:tRNA (guanine) methyltransferase activity"/>
    <property type="evidence" value="ECO:0007669"/>
    <property type="project" value="TreeGrafter"/>
</dbReference>
<dbReference type="EMBL" id="HBIS01001533">
    <property type="protein sequence ID" value="CAE0607533.1"/>
    <property type="molecule type" value="Transcribed_RNA"/>
</dbReference>
<dbReference type="Pfam" id="PF01170">
    <property type="entry name" value="UPF0020"/>
    <property type="match status" value="1"/>
</dbReference>
<dbReference type="GO" id="GO:0043527">
    <property type="term" value="C:tRNA methyltransferase complex"/>
    <property type="evidence" value="ECO:0007669"/>
    <property type="project" value="UniProtKB-ARBA"/>
</dbReference>
<organism evidence="2">
    <name type="scientific">Picocystis salinarum</name>
    <dbReference type="NCBI Taxonomy" id="88271"/>
    <lineage>
        <taxon>Eukaryota</taxon>
        <taxon>Viridiplantae</taxon>
        <taxon>Chlorophyta</taxon>
        <taxon>Picocystophyceae</taxon>
        <taxon>Picocystales</taxon>
        <taxon>Picocystaceae</taxon>
        <taxon>Picocystis</taxon>
    </lineage>
</organism>
<evidence type="ECO:0000313" key="2">
    <source>
        <dbReference type="EMBL" id="CAE0607533.1"/>
    </source>
</evidence>